<dbReference type="GO" id="GO:0061982">
    <property type="term" value="P:meiosis I cell cycle process"/>
    <property type="evidence" value="ECO:0007669"/>
    <property type="project" value="UniProtKB-ARBA"/>
</dbReference>
<keyword evidence="7" id="KW-1185">Reference proteome</keyword>
<dbReference type="InterPro" id="IPR020568">
    <property type="entry name" value="Ribosomal_Su5_D2-typ_SF"/>
</dbReference>
<name>A0A0D2PG78_HYPSF</name>
<dbReference type="PROSITE" id="PS00058">
    <property type="entry name" value="DNA_MISMATCH_REPAIR_1"/>
    <property type="match status" value="1"/>
</dbReference>
<dbReference type="InterPro" id="IPR014721">
    <property type="entry name" value="Ribsml_uS5_D2-typ_fold_subgr"/>
</dbReference>
<dbReference type="GO" id="GO:0006298">
    <property type="term" value="P:mismatch repair"/>
    <property type="evidence" value="ECO:0007669"/>
    <property type="project" value="InterPro"/>
</dbReference>
<evidence type="ECO:0000259" key="5">
    <source>
        <dbReference type="SMART" id="SM01340"/>
    </source>
</evidence>
<dbReference type="GO" id="GO:0016887">
    <property type="term" value="F:ATP hydrolysis activity"/>
    <property type="evidence" value="ECO:0007669"/>
    <property type="project" value="InterPro"/>
</dbReference>
<protein>
    <recommendedName>
        <fullName evidence="8">MutL C-terminal dimerisation domain-containing protein</fullName>
    </recommendedName>
</protein>
<evidence type="ECO:0000256" key="3">
    <source>
        <dbReference type="SAM" id="MobiDB-lite"/>
    </source>
</evidence>
<dbReference type="InterPro" id="IPR038973">
    <property type="entry name" value="MutL/Mlh/Pms-like"/>
</dbReference>
<evidence type="ECO:0000256" key="1">
    <source>
        <dbReference type="ARBA" id="ARBA00006082"/>
    </source>
</evidence>
<feature type="domain" description="MutL C-terminal dimerisation" evidence="4">
    <location>
        <begin position="632"/>
        <end position="856"/>
    </location>
</feature>
<organism evidence="6 7">
    <name type="scientific">Hypholoma sublateritium (strain FD-334 SS-4)</name>
    <dbReference type="NCBI Taxonomy" id="945553"/>
    <lineage>
        <taxon>Eukaryota</taxon>
        <taxon>Fungi</taxon>
        <taxon>Dikarya</taxon>
        <taxon>Basidiomycota</taxon>
        <taxon>Agaricomycotina</taxon>
        <taxon>Agaricomycetes</taxon>
        <taxon>Agaricomycetidae</taxon>
        <taxon>Agaricales</taxon>
        <taxon>Agaricineae</taxon>
        <taxon>Strophariaceae</taxon>
        <taxon>Hypholoma</taxon>
    </lineage>
</organism>
<evidence type="ECO:0000313" key="6">
    <source>
        <dbReference type="EMBL" id="KJA29799.1"/>
    </source>
</evidence>
<dbReference type="EMBL" id="KN817518">
    <property type="protein sequence ID" value="KJA29799.1"/>
    <property type="molecule type" value="Genomic_DNA"/>
</dbReference>
<proteinExistence type="inferred from homology"/>
<dbReference type="Pfam" id="PF13589">
    <property type="entry name" value="HATPase_c_3"/>
    <property type="match status" value="1"/>
</dbReference>
<accession>A0A0D2PG78</accession>
<dbReference type="AlphaFoldDB" id="A0A0D2PG78"/>
<evidence type="ECO:0000313" key="7">
    <source>
        <dbReference type="Proteomes" id="UP000054270"/>
    </source>
</evidence>
<dbReference type="InterPro" id="IPR042121">
    <property type="entry name" value="MutL_C_regsub"/>
</dbReference>
<dbReference type="GO" id="GO:0140664">
    <property type="term" value="F:ATP-dependent DNA damage sensor activity"/>
    <property type="evidence" value="ECO:0007669"/>
    <property type="project" value="InterPro"/>
</dbReference>
<dbReference type="InterPro" id="IPR036890">
    <property type="entry name" value="HATPase_C_sf"/>
</dbReference>
<gene>
    <name evidence="6" type="ORF">HYPSUDRAFT_174683</name>
</gene>
<dbReference type="PANTHER" id="PTHR10073">
    <property type="entry name" value="DNA MISMATCH REPAIR PROTEIN MLH, PMS, MUTL"/>
    <property type="match status" value="1"/>
</dbReference>
<evidence type="ECO:0000256" key="2">
    <source>
        <dbReference type="ARBA" id="ARBA00022763"/>
    </source>
</evidence>
<dbReference type="Gene3D" id="3.30.1540.20">
    <property type="entry name" value="MutL, C-terminal domain, dimerisation subdomain"/>
    <property type="match status" value="1"/>
</dbReference>
<dbReference type="InterPro" id="IPR042120">
    <property type="entry name" value="MutL_C_dimsub"/>
</dbReference>
<dbReference type="OMA" id="NKWPMFY"/>
<feature type="compositionally biased region" description="Basic and acidic residues" evidence="3">
    <location>
        <begin position="412"/>
        <end position="425"/>
    </location>
</feature>
<dbReference type="OrthoDB" id="429932at2759"/>
<feature type="domain" description="DNA mismatch repair protein S5" evidence="5">
    <location>
        <begin position="244"/>
        <end position="384"/>
    </location>
</feature>
<dbReference type="InterPro" id="IPR013507">
    <property type="entry name" value="DNA_mismatch_S5_2-like"/>
</dbReference>
<keyword evidence="2" id="KW-0227">DNA damage</keyword>
<dbReference type="SUPFAM" id="SSF118116">
    <property type="entry name" value="DNA mismatch repair protein MutL"/>
    <property type="match status" value="1"/>
</dbReference>
<dbReference type="Proteomes" id="UP000054270">
    <property type="component" value="Unassembled WGS sequence"/>
</dbReference>
<dbReference type="SUPFAM" id="SSF54211">
    <property type="entry name" value="Ribosomal protein S5 domain 2-like"/>
    <property type="match status" value="1"/>
</dbReference>
<dbReference type="InterPro" id="IPR014790">
    <property type="entry name" value="MutL_C"/>
</dbReference>
<dbReference type="STRING" id="945553.A0A0D2PG78"/>
<dbReference type="GO" id="GO:0005524">
    <property type="term" value="F:ATP binding"/>
    <property type="evidence" value="ECO:0007669"/>
    <property type="project" value="InterPro"/>
</dbReference>
<dbReference type="Gene3D" id="3.30.565.10">
    <property type="entry name" value="Histidine kinase-like ATPase, C-terminal domain"/>
    <property type="match status" value="1"/>
</dbReference>
<dbReference type="CDD" id="cd00782">
    <property type="entry name" value="MutL_Trans"/>
    <property type="match status" value="1"/>
</dbReference>
<dbReference type="GO" id="GO:0032300">
    <property type="term" value="C:mismatch repair complex"/>
    <property type="evidence" value="ECO:0007669"/>
    <property type="project" value="InterPro"/>
</dbReference>
<feature type="region of interest" description="Disordered" evidence="3">
    <location>
        <begin position="488"/>
        <end position="510"/>
    </location>
</feature>
<dbReference type="GO" id="GO:0030983">
    <property type="term" value="F:mismatched DNA binding"/>
    <property type="evidence" value="ECO:0007669"/>
    <property type="project" value="InterPro"/>
</dbReference>
<dbReference type="Gene3D" id="3.30.230.10">
    <property type="match status" value="1"/>
</dbReference>
<dbReference type="SUPFAM" id="SSF55874">
    <property type="entry name" value="ATPase domain of HSP90 chaperone/DNA topoisomerase II/histidine kinase"/>
    <property type="match status" value="1"/>
</dbReference>
<dbReference type="SMART" id="SM00853">
    <property type="entry name" value="MutL_C"/>
    <property type="match status" value="1"/>
</dbReference>
<dbReference type="InterPro" id="IPR037198">
    <property type="entry name" value="MutL_C_sf"/>
</dbReference>
<evidence type="ECO:0008006" key="8">
    <source>
        <dbReference type="Google" id="ProtNLM"/>
    </source>
</evidence>
<feature type="region of interest" description="Disordered" evidence="3">
    <location>
        <begin position="393"/>
        <end position="426"/>
    </location>
</feature>
<dbReference type="Gene3D" id="3.30.1370.100">
    <property type="entry name" value="MutL, C-terminal domain, regulatory subdomain"/>
    <property type="match status" value="1"/>
</dbReference>
<dbReference type="SMART" id="SM01340">
    <property type="entry name" value="DNA_mis_repair"/>
    <property type="match status" value="1"/>
</dbReference>
<dbReference type="InterPro" id="IPR014762">
    <property type="entry name" value="DNA_mismatch_repair_CS"/>
</dbReference>
<sequence length="913" mass="101476">MPPPGDTPPHIARLPEATQSRLRSTQILTSLVQIVSELVQNALDADAERVDVGLDAMEWMCWVRDDGHGIAKDGLERLAAQDGAGAARYSDSKTYAPGAADAQTFGFRGEALASAADVSCLEICSRTARSRNTWRMHVLTYLQGGETLYVGPAVRWQRESCGTAVCIRDAFYNLPVRRLSHASPSRTWDLVRREIETYALMFPNVAFTLEDMAGPAESSHHKERVIRIPKVCLGANCASTIDSFRRLYGRAFTEHIHTVLAVAASVKIEGFISLTGAHSKIYQFLYINRHPVTLADLGREIDNQFIASSFGKNALDEEGDSTLPRSRMRRSPRKSEKKPVYVLNISLAPEEVDNCLDPSKNSVQLRNKTTVITLLSSAIQSFLEKNGFHNQDQMTIGRSVDSSASPRKRKKFQPDQSEHREHDSMTEFSTLSLEGGNEEEMQDGQMYDDPQRHHLIPKEAEVYASLETTAQEILWTDPSTGERFLVDSRTGNSIPHPTKYVAKRGHSQDDITDTRCEARRRTLGQFKPNSLAPGSTDTPSSSVPVWLEKALESNRAYATAENGIPAVRAHLPAAYHIALGHDPFQYDEYGPNYLNTSHRNVLPERLKVGRFDTRYETSMHRFTKDDLRHAEVISQVDRKFIACRILRRSLVDSAMDPGEAPSKGSLPYSDSTLVLIDQHAADERVRVERFLKELCLGFLYSQGGDTKQAGIRTTELIPPRPVLLTQHEAHSINGSQDVQEILRKWGVGFAELSKAAPDGPSESGISNAYSQLLVSSVPQVVSDKLLQGNELRDFIKGILGQIQNGELFSDSRGDLPPESDEDQFMWLKAVRRCPKVLLDLVNSKACRGAIMFNDALSLSQCEKLVKQLSETAFPFQCAHGRPSLVPLIEISAAQSDTHRSRIDWGGLDTIADG</sequence>
<dbReference type="Pfam" id="PF01119">
    <property type="entry name" value="DNA_mis_repair"/>
    <property type="match status" value="1"/>
</dbReference>
<evidence type="ECO:0000259" key="4">
    <source>
        <dbReference type="SMART" id="SM00853"/>
    </source>
</evidence>
<feature type="compositionally biased region" description="Polar residues" evidence="3">
    <location>
        <begin position="393"/>
        <end position="405"/>
    </location>
</feature>
<reference evidence="7" key="1">
    <citation type="submission" date="2014-04" db="EMBL/GenBank/DDBJ databases">
        <title>Evolutionary Origins and Diversification of the Mycorrhizal Mutualists.</title>
        <authorList>
            <consortium name="DOE Joint Genome Institute"/>
            <consortium name="Mycorrhizal Genomics Consortium"/>
            <person name="Kohler A."/>
            <person name="Kuo A."/>
            <person name="Nagy L.G."/>
            <person name="Floudas D."/>
            <person name="Copeland A."/>
            <person name="Barry K.W."/>
            <person name="Cichocki N."/>
            <person name="Veneault-Fourrey C."/>
            <person name="LaButti K."/>
            <person name="Lindquist E.A."/>
            <person name="Lipzen A."/>
            <person name="Lundell T."/>
            <person name="Morin E."/>
            <person name="Murat C."/>
            <person name="Riley R."/>
            <person name="Ohm R."/>
            <person name="Sun H."/>
            <person name="Tunlid A."/>
            <person name="Henrissat B."/>
            <person name="Grigoriev I.V."/>
            <person name="Hibbett D.S."/>
            <person name="Martin F."/>
        </authorList>
    </citation>
    <scope>NUCLEOTIDE SEQUENCE [LARGE SCALE GENOMIC DNA]</scope>
    <source>
        <strain evidence="7">FD-334 SS-4</strain>
    </source>
</reference>
<comment type="similarity">
    <text evidence="1">Belongs to the DNA mismatch repair MutL/HexB family.</text>
</comment>
<dbReference type="PANTHER" id="PTHR10073:SF47">
    <property type="entry name" value="DNA MISMATCH REPAIR PROTEIN MLH3"/>
    <property type="match status" value="1"/>
</dbReference>